<organism evidence="9 10">
    <name type="scientific">Candidatus Merdicola faecigallinarum</name>
    <dbReference type="NCBI Taxonomy" id="2840862"/>
    <lineage>
        <taxon>Bacteria</taxon>
        <taxon>Bacillati</taxon>
        <taxon>Bacillota</taxon>
        <taxon>Clostridia</taxon>
        <taxon>Candidatus Merdicola</taxon>
    </lineage>
</organism>
<name>A0A9D1S8L6_9FIRM</name>
<protein>
    <recommendedName>
        <fullName evidence="4">tRNA pseudouridine synthase A</fullName>
        <ecNumber evidence="4">5.4.99.12</ecNumber>
    </recommendedName>
    <alternativeName>
        <fullName evidence="4">tRNA pseudouridine(38-40) synthase</fullName>
    </alternativeName>
    <alternativeName>
        <fullName evidence="4">tRNA pseudouridylate synthase I</fullName>
    </alternativeName>
    <alternativeName>
        <fullName evidence="4">tRNA-uridine isomerase I</fullName>
    </alternativeName>
</protein>
<feature type="binding site" evidence="4 6">
    <location>
        <position position="110"/>
    </location>
    <ligand>
        <name>substrate</name>
    </ligand>
</feature>
<dbReference type="GO" id="GO:0003723">
    <property type="term" value="F:RNA binding"/>
    <property type="evidence" value="ECO:0007669"/>
    <property type="project" value="InterPro"/>
</dbReference>
<accession>A0A9D1S8L6</accession>
<dbReference type="AlphaFoldDB" id="A0A9D1S8L6"/>
<dbReference type="InterPro" id="IPR020095">
    <property type="entry name" value="PsdUridine_synth_TruA_C"/>
</dbReference>
<dbReference type="InterPro" id="IPR020097">
    <property type="entry name" value="PsdUridine_synth_TruA_a/b_dom"/>
</dbReference>
<dbReference type="GO" id="GO:0160147">
    <property type="term" value="F:tRNA pseudouridine(38-40) synthase activity"/>
    <property type="evidence" value="ECO:0007669"/>
    <property type="project" value="UniProtKB-EC"/>
</dbReference>
<comment type="caution">
    <text evidence="4">Lacks conserved residue(s) required for the propagation of feature annotation.</text>
</comment>
<proteinExistence type="inferred from homology"/>
<dbReference type="FunFam" id="3.30.70.580:FF:000001">
    <property type="entry name" value="tRNA pseudouridine synthase A"/>
    <property type="match status" value="1"/>
</dbReference>
<evidence type="ECO:0000256" key="5">
    <source>
        <dbReference type="PIRSR" id="PIRSR001430-1"/>
    </source>
</evidence>
<comment type="catalytic activity">
    <reaction evidence="4 7">
        <text>uridine(38/39/40) in tRNA = pseudouridine(38/39/40) in tRNA</text>
        <dbReference type="Rhea" id="RHEA:22376"/>
        <dbReference type="Rhea" id="RHEA-COMP:10085"/>
        <dbReference type="Rhea" id="RHEA-COMP:10087"/>
        <dbReference type="ChEBI" id="CHEBI:65314"/>
        <dbReference type="ChEBI" id="CHEBI:65315"/>
        <dbReference type="EC" id="5.4.99.12"/>
    </reaction>
</comment>
<feature type="active site" description="Nucleophile" evidence="4 5">
    <location>
        <position position="52"/>
    </location>
</feature>
<dbReference type="CDD" id="cd02570">
    <property type="entry name" value="PseudoU_synth_EcTruA"/>
    <property type="match status" value="1"/>
</dbReference>
<dbReference type="PIRSF" id="PIRSF001430">
    <property type="entry name" value="tRNA_psdUrid_synth"/>
    <property type="match status" value="1"/>
</dbReference>
<dbReference type="GO" id="GO:0031119">
    <property type="term" value="P:tRNA pseudouridine synthesis"/>
    <property type="evidence" value="ECO:0007669"/>
    <property type="project" value="UniProtKB-UniRule"/>
</dbReference>
<sequence length="247" mass="28120">MKNIKLTIEYDGKDFGGWQKQPNKLNIQGNIERAIYEITGEEVELIGSGRTDAGVHSLGQVANFKTSTKIPVSKLAVAINSRLKKSIVIKKAEEVEEKFHSRYHCKRKTYRYIINNSKEGSAIYRYLEYHVPYKLNIEMMQKAAKFFEGEHDFTGFKASGTSSKSSIRTIYQAEVKQKGERIYIELTGNGFLYNMVRIIAGTLVEVGLEKIKPEEIPDIIKSKNRQKAGKTLPAHGLYLVCVDYEEE</sequence>
<comment type="function">
    <text evidence="4">Formation of pseudouridine at positions 38, 39 and 40 in the anticodon stem and loop of transfer RNAs.</text>
</comment>
<dbReference type="Pfam" id="PF01416">
    <property type="entry name" value="PseudoU_synth_1"/>
    <property type="match status" value="2"/>
</dbReference>
<keyword evidence="3 4" id="KW-0413">Isomerase</keyword>
<dbReference type="SUPFAM" id="SSF55120">
    <property type="entry name" value="Pseudouridine synthase"/>
    <property type="match status" value="1"/>
</dbReference>
<dbReference type="InterPro" id="IPR001406">
    <property type="entry name" value="PsdUridine_synth_TruA"/>
</dbReference>
<dbReference type="EC" id="5.4.99.12" evidence="4"/>
<evidence type="ECO:0000256" key="2">
    <source>
        <dbReference type="ARBA" id="ARBA00022694"/>
    </source>
</evidence>
<dbReference type="HAMAP" id="MF_00171">
    <property type="entry name" value="TruA"/>
    <property type="match status" value="1"/>
</dbReference>
<evidence type="ECO:0000259" key="8">
    <source>
        <dbReference type="Pfam" id="PF01416"/>
    </source>
</evidence>
<dbReference type="Proteomes" id="UP000824093">
    <property type="component" value="Unassembled WGS sequence"/>
</dbReference>
<gene>
    <name evidence="4 9" type="primary">truA</name>
    <name evidence="9" type="ORF">IAB70_01480</name>
</gene>
<feature type="domain" description="Pseudouridine synthase I TruA alpha/beta" evidence="8">
    <location>
        <begin position="143"/>
        <end position="245"/>
    </location>
</feature>
<dbReference type="NCBIfam" id="TIGR00071">
    <property type="entry name" value="hisT_truA"/>
    <property type="match status" value="1"/>
</dbReference>
<dbReference type="Gene3D" id="3.30.70.660">
    <property type="entry name" value="Pseudouridine synthase I, catalytic domain, C-terminal subdomain"/>
    <property type="match status" value="1"/>
</dbReference>
<evidence type="ECO:0000256" key="4">
    <source>
        <dbReference type="HAMAP-Rule" id="MF_00171"/>
    </source>
</evidence>
<feature type="domain" description="Pseudouridine synthase I TruA alpha/beta" evidence="8">
    <location>
        <begin position="9"/>
        <end position="103"/>
    </location>
</feature>
<evidence type="ECO:0000313" key="9">
    <source>
        <dbReference type="EMBL" id="HIU51289.1"/>
    </source>
</evidence>
<reference evidence="9" key="2">
    <citation type="journal article" date="2021" name="PeerJ">
        <title>Extensive microbial diversity within the chicken gut microbiome revealed by metagenomics and culture.</title>
        <authorList>
            <person name="Gilroy R."/>
            <person name="Ravi A."/>
            <person name="Getino M."/>
            <person name="Pursley I."/>
            <person name="Horton D.L."/>
            <person name="Alikhan N.F."/>
            <person name="Baker D."/>
            <person name="Gharbi K."/>
            <person name="Hall N."/>
            <person name="Watson M."/>
            <person name="Adriaenssens E.M."/>
            <person name="Foster-Nyarko E."/>
            <person name="Jarju S."/>
            <person name="Secka A."/>
            <person name="Antonio M."/>
            <person name="Oren A."/>
            <person name="Chaudhuri R.R."/>
            <person name="La Ragione R."/>
            <person name="Hildebrand F."/>
            <person name="Pallen M.J."/>
        </authorList>
    </citation>
    <scope>NUCLEOTIDE SEQUENCE</scope>
    <source>
        <strain evidence="9">CHK195-15760</strain>
    </source>
</reference>
<reference evidence="9" key="1">
    <citation type="submission" date="2020-10" db="EMBL/GenBank/DDBJ databases">
        <authorList>
            <person name="Gilroy R."/>
        </authorList>
    </citation>
    <scope>NUCLEOTIDE SEQUENCE</scope>
    <source>
        <strain evidence="9">CHK195-15760</strain>
    </source>
</reference>
<comment type="similarity">
    <text evidence="1 4 7">Belongs to the tRNA pseudouridine synthase TruA family.</text>
</comment>
<dbReference type="EMBL" id="DVNH01000014">
    <property type="protein sequence ID" value="HIU51289.1"/>
    <property type="molecule type" value="Genomic_DNA"/>
</dbReference>
<keyword evidence="2 4" id="KW-0819">tRNA processing</keyword>
<evidence type="ECO:0000256" key="3">
    <source>
        <dbReference type="ARBA" id="ARBA00023235"/>
    </source>
</evidence>
<evidence type="ECO:0000256" key="1">
    <source>
        <dbReference type="ARBA" id="ARBA00009375"/>
    </source>
</evidence>
<evidence type="ECO:0000256" key="6">
    <source>
        <dbReference type="PIRSR" id="PIRSR001430-2"/>
    </source>
</evidence>
<dbReference type="PANTHER" id="PTHR11142">
    <property type="entry name" value="PSEUDOURIDYLATE SYNTHASE"/>
    <property type="match status" value="1"/>
</dbReference>
<dbReference type="InterPro" id="IPR020094">
    <property type="entry name" value="TruA/RsuA/RluB/E/F_N"/>
</dbReference>
<evidence type="ECO:0000256" key="7">
    <source>
        <dbReference type="RuleBase" id="RU003792"/>
    </source>
</evidence>
<dbReference type="PANTHER" id="PTHR11142:SF0">
    <property type="entry name" value="TRNA PSEUDOURIDINE SYNTHASE-LIKE 1"/>
    <property type="match status" value="1"/>
</dbReference>
<dbReference type="InterPro" id="IPR020103">
    <property type="entry name" value="PsdUridine_synth_cat_dom_sf"/>
</dbReference>
<evidence type="ECO:0000313" key="10">
    <source>
        <dbReference type="Proteomes" id="UP000824093"/>
    </source>
</evidence>
<dbReference type="Gene3D" id="3.30.70.580">
    <property type="entry name" value="Pseudouridine synthase I, catalytic domain, N-terminal subdomain"/>
    <property type="match status" value="1"/>
</dbReference>
<comment type="caution">
    <text evidence="9">The sequence shown here is derived from an EMBL/GenBank/DDBJ whole genome shotgun (WGS) entry which is preliminary data.</text>
</comment>
<comment type="subunit">
    <text evidence="4">Homodimer.</text>
</comment>